<feature type="domain" description="AAA+ ATPase" evidence="8">
    <location>
        <begin position="61"/>
        <end position="185"/>
    </location>
</feature>
<dbReference type="CDD" id="cd18139">
    <property type="entry name" value="HLD_clamp_RarA"/>
    <property type="match status" value="1"/>
</dbReference>
<evidence type="ECO:0000313" key="9">
    <source>
        <dbReference type="EMBL" id="HHF98633.1"/>
    </source>
</evidence>
<dbReference type="GO" id="GO:0017116">
    <property type="term" value="F:single-stranded DNA helicase activity"/>
    <property type="evidence" value="ECO:0007669"/>
    <property type="project" value="TreeGrafter"/>
</dbReference>
<protein>
    <recommendedName>
        <fullName evidence="3">Replication-associated recombination protein A</fullName>
    </recommendedName>
</protein>
<dbReference type="GO" id="GO:0005524">
    <property type="term" value="F:ATP binding"/>
    <property type="evidence" value="ECO:0007669"/>
    <property type="project" value="UniProtKB-KW"/>
</dbReference>
<dbReference type="Pfam" id="PF16193">
    <property type="entry name" value="AAA_assoc_2"/>
    <property type="match status" value="1"/>
</dbReference>
<evidence type="ECO:0000256" key="5">
    <source>
        <dbReference type="ARBA" id="ARBA00022741"/>
    </source>
</evidence>
<dbReference type="GO" id="GO:0003677">
    <property type="term" value="F:DNA binding"/>
    <property type="evidence" value="ECO:0007669"/>
    <property type="project" value="InterPro"/>
</dbReference>
<dbReference type="PANTHER" id="PTHR13779:SF7">
    <property type="entry name" value="ATPASE WRNIP1"/>
    <property type="match status" value="1"/>
</dbReference>
<keyword evidence="4" id="KW-0235">DNA replication</keyword>
<dbReference type="GO" id="GO:0000731">
    <property type="term" value="P:DNA synthesis involved in DNA repair"/>
    <property type="evidence" value="ECO:0007669"/>
    <property type="project" value="TreeGrafter"/>
</dbReference>
<dbReference type="InterPro" id="IPR021886">
    <property type="entry name" value="MgsA_C"/>
</dbReference>
<dbReference type="CDD" id="cd00009">
    <property type="entry name" value="AAA"/>
    <property type="match status" value="1"/>
</dbReference>
<sequence length="454" mass="51464">MSSRKHNNTGGNLFAEKVKPETEESVPLAERMRPERFEDFVGQEEIVGEGSPLRKAIEEDRLVSIILWGPPGSGKTTLARIIAKKTKSHFVSFSAVVSGIPALKKVIEEAIRRKKYYNQRTILFVDEIHRFNKAQQDAFLPYVEDGTIILIGATTENPSFEVNSPLLSRSTVYCLRSLSFEELKKIIKRALQDREKGLGKYKIKITPEAIDYIVNMANGDARVALNILELSFFTSRKGDSAYITPEIVTRVIQKKVLRYDKSGEEHYNLISALHKSMRDSDPDASVYWLVRMLEAGEDPLYIARRMVRFASEDIGNADPQALQVAVACMQAVQFVGMPEANLALCQAAVYLACAPKSNSLYRAYSKAKEDIKRTGNLPVPLAIRNAPTPFMRELGYGRGYKYAHDFPEGYVKQTHLPPELEGSIYYEPVERGYEKKIKRRMERLRKTIQKGEEE</sequence>
<dbReference type="AlphaFoldDB" id="A0A7V5HZ76"/>
<dbReference type="GO" id="GO:0006310">
    <property type="term" value="P:DNA recombination"/>
    <property type="evidence" value="ECO:0007669"/>
    <property type="project" value="InterPro"/>
</dbReference>
<dbReference type="InterPro" id="IPR008921">
    <property type="entry name" value="DNA_pol3_clamp-load_cplx_C"/>
</dbReference>
<evidence type="ECO:0000256" key="4">
    <source>
        <dbReference type="ARBA" id="ARBA00022705"/>
    </source>
</evidence>
<dbReference type="Gene3D" id="1.10.3710.10">
    <property type="entry name" value="DNA polymerase III clamp loader subunits, C-terminal domain"/>
    <property type="match status" value="1"/>
</dbReference>
<comment type="similarity">
    <text evidence="2">Belongs to the AAA ATPase family. RarA/MGS1/WRNIP1 subfamily.</text>
</comment>
<dbReference type="Pfam" id="PF12002">
    <property type="entry name" value="MgsA_C"/>
    <property type="match status" value="1"/>
</dbReference>
<evidence type="ECO:0000256" key="2">
    <source>
        <dbReference type="ARBA" id="ARBA00008959"/>
    </source>
</evidence>
<comment type="caution">
    <text evidence="9">The sequence shown here is derived from an EMBL/GenBank/DDBJ whole genome shotgun (WGS) entry which is preliminary data.</text>
</comment>
<dbReference type="Pfam" id="PF05496">
    <property type="entry name" value="RuvB_N"/>
    <property type="match status" value="1"/>
</dbReference>
<dbReference type="InterPro" id="IPR027417">
    <property type="entry name" value="P-loop_NTPase"/>
</dbReference>
<dbReference type="Gene3D" id="1.10.8.60">
    <property type="match status" value="1"/>
</dbReference>
<dbReference type="InterPro" id="IPR008824">
    <property type="entry name" value="RuvB-like_N"/>
</dbReference>
<name>A0A7V5HZ76_UNCAE</name>
<dbReference type="Gene3D" id="1.20.272.10">
    <property type="match status" value="1"/>
</dbReference>
<dbReference type="EMBL" id="DRTT01000110">
    <property type="protein sequence ID" value="HHF98633.1"/>
    <property type="molecule type" value="Genomic_DNA"/>
</dbReference>
<dbReference type="GO" id="GO:0009378">
    <property type="term" value="F:four-way junction helicase activity"/>
    <property type="evidence" value="ECO:0007669"/>
    <property type="project" value="InterPro"/>
</dbReference>
<dbReference type="InterPro" id="IPR032423">
    <property type="entry name" value="AAA_assoc_2"/>
</dbReference>
<dbReference type="FunFam" id="1.10.3710.10:FF:000004">
    <property type="entry name" value="Putative ATPase, AAA family"/>
    <property type="match status" value="1"/>
</dbReference>
<evidence type="ECO:0000256" key="3">
    <source>
        <dbReference type="ARBA" id="ARBA00020776"/>
    </source>
</evidence>
<dbReference type="SMART" id="SM00382">
    <property type="entry name" value="AAA"/>
    <property type="match status" value="1"/>
</dbReference>
<dbReference type="SUPFAM" id="SSF52540">
    <property type="entry name" value="P-loop containing nucleoside triphosphate hydrolases"/>
    <property type="match status" value="1"/>
</dbReference>
<dbReference type="FunFam" id="1.20.272.10:FF:000001">
    <property type="entry name" value="Putative AAA family ATPase"/>
    <property type="match status" value="1"/>
</dbReference>
<accession>A0A7V5HZ76</accession>
<proteinExistence type="inferred from homology"/>
<dbReference type="GO" id="GO:0006261">
    <property type="term" value="P:DNA-templated DNA replication"/>
    <property type="evidence" value="ECO:0007669"/>
    <property type="project" value="TreeGrafter"/>
</dbReference>
<feature type="region of interest" description="Disordered" evidence="7">
    <location>
        <begin position="1"/>
        <end position="28"/>
    </location>
</feature>
<dbReference type="GO" id="GO:0008047">
    <property type="term" value="F:enzyme activator activity"/>
    <property type="evidence" value="ECO:0007669"/>
    <property type="project" value="TreeGrafter"/>
</dbReference>
<dbReference type="Proteomes" id="UP000886070">
    <property type="component" value="Unassembled WGS sequence"/>
</dbReference>
<dbReference type="PANTHER" id="PTHR13779">
    <property type="entry name" value="WERNER HELICASE-INTERACTING PROTEIN 1 FAMILY MEMBER"/>
    <property type="match status" value="1"/>
</dbReference>
<keyword evidence="5" id="KW-0547">Nucleotide-binding</keyword>
<gene>
    <name evidence="9" type="ORF">ENL39_04000</name>
</gene>
<reference evidence="9" key="1">
    <citation type="journal article" date="2020" name="mSystems">
        <title>Genome- and Community-Level Interaction Insights into Carbon Utilization and Element Cycling Functions of Hydrothermarchaeota in Hydrothermal Sediment.</title>
        <authorList>
            <person name="Zhou Z."/>
            <person name="Liu Y."/>
            <person name="Xu W."/>
            <person name="Pan J."/>
            <person name="Luo Z.H."/>
            <person name="Li M."/>
        </authorList>
    </citation>
    <scope>NUCLEOTIDE SEQUENCE [LARGE SCALE GENOMIC DNA]</scope>
    <source>
        <strain evidence="9">HyVt-92</strain>
    </source>
</reference>
<dbReference type="SUPFAM" id="SSF48019">
    <property type="entry name" value="post-AAA+ oligomerization domain-like"/>
    <property type="match status" value="1"/>
</dbReference>
<organism evidence="9">
    <name type="scientific">Aerophobetes bacterium</name>
    <dbReference type="NCBI Taxonomy" id="2030807"/>
    <lineage>
        <taxon>Bacteria</taxon>
        <taxon>Candidatus Aerophobota</taxon>
    </lineage>
</organism>
<comment type="function">
    <text evidence="1">DNA-dependent ATPase that plays important roles in cellular responses to stalled DNA replication processes.</text>
</comment>
<keyword evidence="6" id="KW-0067">ATP-binding</keyword>
<dbReference type="FunFam" id="1.10.8.60:FF:000029">
    <property type="entry name" value="Replication-associated recombination protein A"/>
    <property type="match status" value="1"/>
</dbReference>
<evidence type="ECO:0000256" key="6">
    <source>
        <dbReference type="ARBA" id="ARBA00022840"/>
    </source>
</evidence>
<dbReference type="Gene3D" id="3.40.50.300">
    <property type="entry name" value="P-loop containing nucleotide triphosphate hydrolases"/>
    <property type="match status" value="1"/>
</dbReference>
<evidence type="ECO:0000256" key="7">
    <source>
        <dbReference type="SAM" id="MobiDB-lite"/>
    </source>
</evidence>
<dbReference type="InterPro" id="IPR003593">
    <property type="entry name" value="AAA+_ATPase"/>
</dbReference>
<dbReference type="InterPro" id="IPR051314">
    <property type="entry name" value="AAA_ATPase_RarA/MGS1/WRNIP1"/>
</dbReference>
<evidence type="ECO:0000259" key="8">
    <source>
        <dbReference type="SMART" id="SM00382"/>
    </source>
</evidence>
<evidence type="ECO:0000256" key="1">
    <source>
        <dbReference type="ARBA" id="ARBA00002393"/>
    </source>
</evidence>
<dbReference type="FunFam" id="3.40.50.300:FF:000137">
    <property type="entry name" value="Replication-associated recombination protein A"/>
    <property type="match status" value="1"/>
</dbReference>